<keyword evidence="2" id="KW-1185">Reference proteome</keyword>
<dbReference type="AlphaFoldDB" id="A0A7R7WAU8"/>
<gene>
    <name evidence="1" type="ORF">AKAW2_40736A</name>
</gene>
<dbReference type="GeneID" id="64960375"/>
<dbReference type="EMBL" id="AP024428">
    <property type="protein sequence ID" value="BCR99053.1"/>
    <property type="molecule type" value="Genomic_DNA"/>
</dbReference>
<evidence type="ECO:0000313" key="1">
    <source>
        <dbReference type="EMBL" id="BCR99053.1"/>
    </source>
</evidence>
<dbReference type="RefSeq" id="XP_041542816.1">
    <property type="nucleotide sequence ID" value="XM_041689097.1"/>
</dbReference>
<organism evidence="1 2">
    <name type="scientific">Aspergillus kawachii</name>
    <name type="common">White koji mold</name>
    <name type="synonym">Aspergillus awamori var. kawachi</name>
    <dbReference type="NCBI Taxonomy" id="1069201"/>
    <lineage>
        <taxon>Eukaryota</taxon>
        <taxon>Fungi</taxon>
        <taxon>Dikarya</taxon>
        <taxon>Ascomycota</taxon>
        <taxon>Pezizomycotina</taxon>
        <taxon>Eurotiomycetes</taxon>
        <taxon>Eurotiomycetidae</taxon>
        <taxon>Eurotiales</taxon>
        <taxon>Aspergillaceae</taxon>
        <taxon>Aspergillus</taxon>
        <taxon>Aspergillus subgen. Circumdati</taxon>
    </lineage>
</organism>
<reference evidence="1" key="1">
    <citation type="submission" date="2021-01" db="EMBL/GenBank/DDBJ databases">
        <authorList>
            <consortium name="Aspergillus luchuensis mut. kawachii IFO 4304 genome sequencing consortium"/>
            <person name="Kazuki M."/>
            <person name="Futagami T."/>
        </authorList>
    </citation>
    <scope>NUCLEOTIDE SEQUENCE</scope>
    <source>
        <strain evidence="1">IFO 4308</strain>
    </source>
</reference>
<proteinExistence type="predicted"/>
<protein>
    <submittedName>
        <fullName evidence="1">Uncharacterized protein</fullName>
    </submittedName>
</protein>
<dbReference type="KEGG" id="aluc:AKAW2_40736A"/>
<reference evidence="1" key="2">
    <citation type="submission" date="2021-02" db="EMBL/GenBank/DDBJ databases">
        <title>Aspergillus luchuensis mut. kawachii IFO 4304 genome sequence.</title>
        <authorList>
            <person name="Mori K."/>
            <person name="Kadooka C."/>
            <person name="Goto M."/>
            <person name="Futagami T."/>
        </authorList>
    </citation>
    <scope>NUCLEOTIDE SEQUENCE</scope>
    <source>
        <strain evidence="1">IFO 4308</strain>
    </source>
</reference>
<sequence>MNALLNLPVTPLSNPARAAARWEYPCLDTASENTLGGRIPVTGSGALNKSA</sequence>
<dbReference type="Proteomes" id="UP000661280">
    <property type="component" value="Chromosome 4"/>
</dbReference>
<name>A0A7R7WAU8_ASPKA</name>
<accession>A0A7R7WAU8</accession>
<evidence type="ECO:0000313" key="2">
    <source>
        <dbReference type="Proteomes" id="UP000661280"/>
    </source>
</evidence>